<dbReference type="InterPro" id="IPR015399">
    <property type="entry name" value="DUF1977_DnaJ-like"/>
</dbReference>
<dbReference type="EMBL" id="ML178817">
    <property type="protein sequence ID" value="TFL05308.1"/>
    <property type="molecule type" value="Genomic_DNA"/>
</dbReference>
<protein>
    <recommendedName>
        <fullName evidence="1">DUF1977 domain-containing protein</fullName>
    </recommendedName>
</protein>
<keyword evidence="3" id="KW-1185">Reference proteome</keyword>
<dbReference type="Proteomes" id="UP000305067">
    <property type="component" value="Unassembled WGS sequence"/>
</dbReference>
<dbReference type="AlphaFoldDB" id="A0A5C3QV94"/>
<proteinExistence type="predicted"/>
<feature type="domain" description="DUF1977" evidence="1">
    <location>
        <begin position="45"/>
        <end position="167"/>
    </location>
</feature>
<reference evidence="2 3" key="1">
    <citation type="journal article" date="2019" name="Nat. Ecol. Evol.">
        <title>Megaphylogeny resolves global patterns of mushroom evolution.</title>
        <authorList>
            <person name="Varga T."/>
            <person name="Krizsan K."/>
            <person name="Foldi C."/>
            <person name="Dima B."/>
            <person name="Sanchez-Garcia M."/>
            <person name="Sanchez-Ramirez S."/>
            <person name="Szollosi G.J."/>
            <person name="Szarkandi J.G."/>
            <person name="Papp V."/>
            <person name="Albert L."/>
            <person name="Andreopoulos W."/>
            <person name="Angelini C."/>
            <person name="Antonin V."/>
            <person name="Barry K.W."/>
            <person name="Bougher N.L."/>
            <person name="Buchanan P."/>
            <person name="Buyck B."/>
            <person name="Bense V."/>
            <person name="Catcheside P."/>
            <person name="Chovatia M."/>
            <person name="Cooper J."/>
            <person name="Damon W."/>
            <person name="Desjardin D."/>
            <person name="Finy P."/>
            <person name="Geml J."/>
            <person name="Haridas S."/>
            <person name="Hughes K."/>
            <person name="Justo A."/>
            <person name="Karasinski D."/>
            <person name="Kautmanova I."/>
            <person name="Kiss B."/>
            <person name="Kocsube S."/>
            <person name="Kotiranta H."/>
            <person name="LaButti K.M."/>
            <person name="Lechner B.E."/>
            <person name="Liimatainen K."/>
            <person name="Lipzen A."/>
            <person name="Lukacs Z."/>
            <person name="Mihaltcheva S."/>
            <person name="Morgado L.N."/>
            <person name="Niskanen T."/>
            <person name="Noordeloos M.E."/>
            <person name="Ohm R.A."/>
            <person name="Ortiz-Santana B."/>
            <person name="Ovrebo C."/>
            <person name="Racz N."/>
            <person name="Riley R."/>
            <person name="Savchenko A."/>
            <person name="Shiryaev A."/>
            <person name="Soop K."/>
            <person name="Spirin V."/>
            <person name="Szebenyi C."/>
            <person name="Tomsovsky M."/>
            <person name="Tulloss R.E."/>
            <person name="Uehling J."/>
            <person name="Grigoriev I.V."/>
            <person name="Vagvolgyi C."/>
            <person name="Papp T."/>
            <person name="Martin F.M."/>
            <person name="Miettinen O."/>
            <person name="Hibbett D.S."/>
            <person name="Nagy L.G."/>
        </authorList>
    </citation>
    <scope>NUCLEOTIDE SEQUENCE [LARGE SCALE GENOMIC DNA]</scope>
    <source>
        <strain evidence="2 3">CBS 309.79</strain>
    </source>
</reference>
<name>A0A5C3QV94_9AGAR</name>
<dbReference type="Pfam" id="PF09320">
    <property type="entry name" value="DUF1977"/>
    <property type="match status" value="1"/>
</dbReference>
<evidence type="ECO:0000313" key="2">
    <source>
        <dbReference type="EMBL" id="TFL05308.1"/>
    </source>
</evidence>
<evidence type="ECO:0000259" key="1">
    <source>
        <dbReference type="Pfam" id="PF09320"/>
    </source>
</evidence>
<dbReference type="STRING" id="1884261.A0A5C3QV94"/>
<sequence>MHRQRAGANAANAPPRSMWMQLLPLIVFFGLSLMSSLPNLFSAPHVPDPQFSFSPSNKYNAERRTGEMGLKYHVNEREFSNHAAIQADILASKSVTGSKSSRPGATLTRFERGIENYYKQDLYARCQRGVDARERKKEAEIGMFGIGTDWEKVKKIGAEKVEACERLKELGIIRG</sequence>
<dbReference type="OrthoDB" id="1507364at2759"/>
<accession>A0A5C3QV94</accession>
<organism evidence="2 3">
    <name type="scientific">Pterulicium gracile</name>
    <dbReference type="NCBI Taxonomy" id="1884261"/>
    <lineage>
        <taxon>Eukaryota</taxon>
        <taxon>Fungi</taxon>
        <taxon>Dikarya</taxon>
        <taxon>Basidiomycota</taxon>
        <taxon>Agaricomycotina</taxon>
        <taxon>Agaricomycetes</taxon>
        <taxon>Agaricomycetidae</taxon>
        <taxon>Agaricales</taxon>
        <taxon>Pleurotineae</taxon>
        <taxon>Pterulaceae</taxon>
        <taxon>Pterulicium</taxon>
    </lineage>
</organism>
<gene>
    <name evidence="2" type="ORF">BDV98DRAFT_561819</name>
</gene>
<evidence type="ECO:0000313" key="3">
    <source>
        <dbReference type="Proteomes" id="UP000305067"/>
    </source>
</evidence>